<dbReference type="SUPFAM" id="SSF55455">
    <property type="entry name" value="SRF-like"/>
    <property type="match status" value="1"/>
</dbReference>
<feature type="region of interest" description="Disordered" evidence="6">
    <location>
        <begin position="168"/>
        <end position="209"/>
    </location>
</feature>
<keyword evidence="5" id="KW-0539">Nucleus</keyword>
<proteinExistence type="predicted"/>
<dbReference type="GO" id="GO:0000977">
    <property type="term" value="F:RNA polymerase II transcription regulatory region sequence-specific DNA binding"/>
    <property type="evidence" value="ECO:0007669"/>
    <property type="project" value="InterPro"/>
</dbReference>
<comment type="subcellular location">
    <subcellularLocation>
        <location evidence="1">Nucleus</location>
    </subcellularLocation>
</comment>
<dbReference type="GO" id="GO:0005634">
    <property type="term" value="C:nucleus"/>
    <property type="evidence" value="ECO:0007669"/>
    <property type="project" value="UniProtKB-SubCell"/>
</dbReference>
<dbReference type="CDD" id="cd00265">
    <property type="entry name" value="MADS_MEF2_like"/>
    <property type="match status" value="1"/>
</dbReference>
<gene>
    <name evidence="9" type="ORF">SI8410_08011619</name>
</gene>
<evidence type="ECO:0000256" key="4">
    <source>
        <dbReference type="ARBA" id="ARBA00023163"/>
    </source>
</evidence>
<evidence type="ECO:0000259" key="7">
    <source>
        <dbReference type="PROSITE" id="PS50066"/>
    </source>
</evidence>
<dbReference type="PROSITE" id="PS50066">
    <property type="entry name" value="MADS_BOX_2"/>
    <property type="match status" value="1"/>
</dbReference>
<name>A0A7I8KTJ0_SPIIN</name>
<evidence type="ECO:0000313" key="10">
    <source>
        <dbReference type="Proteomes" id="UP000663760"/>
    </source>
</evidence>
<dbReference type="GO" id="GO:0045944">
    <property type="term" value="P:positive regulation of transcription by RNA polymerase II"/>
    <property type="evidence" value="ECO:0007669"/>
    <property type="project" value="InterPro"/>
</dbReference>
<dbReference type="GO" id="GO:0003700">
    <property type="term" value="F:DNA-binding transcription factor activity"/>
    <property type="evidence" value="ECO:0007669"/>
    <property type="project" value="InterPro"/>
</dbReference>
<dbReference type="InterPro" id="IPR033896">
    <property type="entry name" value="MEF2-like_N"/>
</dbReference>
<reference evidence="9" key="1">
    <citation type="submission" date="2020-02" db="EMBL/GenBank/DDBJ databases">
        <authorList>
            <person name="Scholz U."/>
            <person name="Mascher M."/>
            <person name="Fiebig A."/>
        </authorList>
    </citation>
    <scope>NUCLEOTIDE SEQUENCE</scope>
</reference>
<evidence type="ECO:0000256" key="2">
    <source>
        <dbReference type="ARBA" id="ARBA00023015"/>
    </source>
</evidence>
<feature type="domain" description="MADS-box" evidence="7">
    <location>
        <begin position="1"/>
        <end position="61"/>
    </location>
</feature>
<evidence type="ECO:0000259" key="8">
    <source>
        <dbReference type="PROSITE" id="PS51297"/>
    </source>
</evidence>
<dbReference type="InterPro" id="IPR002100">
    <property type="entry name" value="TF_MADSbox"/>
</dbReference>
<sequence>MVREKIKIRKIENTTTRQVTFSKRRRGLFKKAEELAILCDAEIGVIVFSSTGKLSEFFSNSMKETIERRKLHSKNAVKLVPPSLELRLQDSNRESLNKEVVESTLKLRQMKGEDIGGLTLEELKKLEKELETGLCRVLARKKVVEEINELQYKGAKLMEKNALMRKEIASSSGRKQAADSESAVCEDGQSSDSIKNASNSGPPPNCSDGSDTSLRLWYIPYLYQISVQVSE</sequence>
<dbReference type="PROSITE" id="PS00350">
    <property type="entry name" value="MADS_BOX_1"/>
    <property type="match status" value="1"/>
</dbReference>
<dbReference type="Proteomes" id="UP000663760">
    <property type="component" value="Chromosome 8"/>
</dbReference>
<keyword evidence="3" id="KW-0238">DNA-binding</keyword>
<feature type="domain" description="K-box" evidence="8">
    <location>
        <begin position="86"/>
        <end position="174"/>
    </location>
</feature>
<evidence type="ECO:0000256" key="5">
    <source>
        <dbReference type="ARBA" id="ARBA00023242"/>
    </source>
</evidence>
<dbReference type="AlphaFoldDB" id="A0A7I8KTJ0"/>
<dbReference type="InterPro" id="IPR050142">
    <property type="entry name" value="MADS-box/MEF2_TF"/>
</dbReference>
<keyword evidence="10" id="KW-1185">Reference proteome</keyword>
<dbReference type="InterPro" id="IPR002487">
    <property type="entry name" value="TF_Kbox"/>
</dbReference>
<feature type="compositionally biased region" description="Polar residues" evidence="6">
    <location>
        <begin position="188"/>
        <end position="200"/>
    </location>
</feature>
<dbReference type="PROSITE" id="PS51297">
    <property type="entry name" value="K_BOX"/>
    <property type="match status" value="1"/>
</dbReference>
<evidence type="ECO:0000256" key="1">
    <source>
        <dbReference type="ARBA" id="ARBA00004123"/>
    </source>
</evidence>
<accession>A0A7I8KTJ0</accession>
<dbReference type="FunFam" id="3.40.1810.10:FF:000007">
    <property type="entry name" value="Transcription factor, MADS-box"/>
    <property type="match status" value="1"/>
</dbReference>
<keyword evidence="2" id="KW-0805">Transcription regulation</keyword>
<dbReference type="InterPro" id="IPR036879">
    <property type="entry name" value="TF_MADSbox_sf"/>
</dbReference>
<dbReference type="PANTHER" id="PTHR48019">
    <property type="entry name" value="SERUM RESPONSE FACTOR HOMOLOG"/>
    <property type="match status" value="1"/>
</dbReference>
<evidence type="ECO:0000256" key="3">
    <source>
        <dbReference type="ARBA" id="ARBA00023125"/>
    </source>
</evidence>
<dbReference type="Pfam" id="PF00319">
    <property type="entry name" value="SRF-TF"/>
    <property type="match status" value="1"/>
</dbReference>
<dbReference type="PRINTS" id="PR00404">
    <property type="entry name" value="MADSDOMAIN"/>
</dbReference>
<dbReference type="EMBL" id="LR746271">
    <property type="protein sequence ID" value="CAA7400941.1"/>
    <property type="molecule type" value="Genomic_DNA"/>
</dbReference>
<dbReference type="Pfam" id="PF01486">
    <property type="entry name" value="K-box"/>
    <property type="match status" value="1"/>
</dbReference>
<evidence type="ECO:0000313" key="9">
    <source>
        <dbReference type="EMBL" id="CAA7400941.1"/>
    </source>
</evidence>
<dbReference type="SMART" id="SM00432">
    <property type="entry name" value="MADS"/>
    <property type="match status" value="1"/>
</dbReference>
<dbReference type="Gene3D" id="3.40.1810.10">
    <property type="entry name" value="Transcription factor, MADS-box"/>
    <property type="match status" value="1"/>
</dbReference>
<keyword evidence="4" id="KW-0804">Transcription</keyword>
<protein>
    <submittedName>
        <fullName evidence="9">Uncharacterized protein</fullName>
    </submittedName>
</protein>
<dbReference type="OrthoDB" id="1898716at2759"/>
<dbReference type="GO" id="GO:0046983">
    <property type="term" value="F:protein dimerization activity"/>
    <property type="evidence" value="ECO:0007669"/>
    <property type="project" value="InterPro"/>
</dbReference>
<evidence type="ECO:0000256" key="6">
    <source>
        <dbReference type="SAM" id="MobiDB-lite"/>
    </source>
</evidence>
<organism evidence="9 10">
    <name type="scientific">Spirodela intermedia</name>
    <name type="common">Intermediate duckweed</name>
    <dbReference type="NCBI Taxonomy" id="51605"/>
    <lineage>
        <taxon>Eukaryota</taxon>
        <taxon>Viridiplantae</taxon>
        <taxon>Streptophyta</taxon>
        <taxon>Embryophyta</taxon>
        <taxon>Tracheophyta</taxon>
        <taxon>Spermatophyta</taxon>
        <taxon>Magnoliopsida</taxon>
        <taxon>Liliopsida</taxon>
        <taxon>Araceae</taxon>
        <taxon>Lemnoideae</taxon>
        <taxon>Spirodela</taxon>
    </lineage>
</organism>